<gene>
    <name evidence="2" type="ORF">DGYR_LOCUS10625</name>
</gene>
<keyword evidence="1" id="KW-0560">Oxidoreductase</keyword>
<dbReference type="Pfam" id="PF14027">
    <property type="entry name" value="Questin_oxidase"/>
    <property type="match status" value="1"/>
</dbReference>
<name>A0A7I8W2Z9_9ANNE</name>
<reference evidence="2 3" key="1">
    <citation type="submission" date="2020-08" db="EMBL/GenBank/DDBJ databases">
        <authorList>
            <person name="Hejnol A."/>
        </authorList>
    </citation>
    <scope>NUCLEOTIDE SEQUENCE [LARGE SCALE GENOMIC DNA]</scope>
</reference>
<evidence type="ECO:0000313" key="2">
    <source>
        <dbReference type="EMBL" id="CAD5122881.1"/>
    </source>
</evidence>
<proteinExistence type="predicted"/>
<dbReference type="AlphaFoldDB" id="A0A7I8W2Z9"/>
<dbReference type="PANTHER" id="PTHR35870:SF1">
    <property type="entry name" value="PROTEIN, PUTATIVE (AFU_ORTHOLOGUE AFUA_5G03330)-RELATED"/>
    <property type="match status" value="1"/>
</dbReference>
<comment type="caution">
    <text evidence="2">The sequence shown here is derived from an EMBL/GenBank/DDBJ whole genome shotgun (WGS) entry which is preliminary data.</text>
</comment>
<dbReference type="Proteomes" id="UP000549394">
    <property type="component" value="Unassembled WGS sequence"/>
</dbReference>
<accession>A0A7I8W2Z9</accession>
<dbReference type="PANTHER" id="PTHR35870">
    <property type="entry name" value="PROTEIN, PUTATIVE (AFU_ORTHOLOGUE AFUA_5G03330)-RELATED"/>
    <property type="match status" value="1"/>
</dbReference>
<dbReference type="OrthoDB" id="10004862at2759"/>
<sequence length="369" mass="42508">MTAQWLVELLDKYSSKNYHIEYNGFLSNHMIHGIIALYKLAADEKRIQEFIKFYTHKLRDPEAINDEYTIEDLKGARISYPKVVNYYRGVYRDCNNDMKAVLEKVWPQLCDGIGGSAIHGLIHLGYALSVEHDPSAIDGLAYTHHSHIPLVCDRFNKNPAIFGQGNENPLSIAQEMGEKLTDKMFSKVEDELMQKFPNNLQRLIAILHTFYPEEVLEFVGRIQVPKDIKTCLDLAYYALHLSLIVYVKSARKNDFFLLHGITSGWALTKVVKILGDCDLSRRSITAYMATLLTVYVGQLSPKLTSTDEVKDDVNEEWWEKITEELLARELDEHVYKLTQVCKELWKDRGWPECPTAARIALDHSFKFED</sequence>
<keyword evidence="3" id="KW-1185">Reference proteome</keyword>
<dbReference type="EMBL" id="CAJFCJ010000019">
    <property type="protein sequence ID" value="CAD5122881.1"/>
    <property type="molecule type" value="Genomic_DNA"/>
</dbReference>
<evidence type="ECO:0000256" key="1">
    <source>
        <dbReference type="ARBA" id="ARBA00023002"/>
    </source>
</evidence>
<organism evidence="2 3">
    <name type="scientific">Dimorphilus gyrociliatus</name>
    <dbReference type="NCBI Taxonomy" id="2664684"/>
    <lineage>
        <taxon>Eukaryota</taxon>
        <taxon>Metazoa</taxon>
        <taxon>Spiralia</taxon>
        <taxon>Lophotrochozoa</taxon>
        <taxon>Annelida</taxon>
        <taxon>Polychaeta</taxon>
        <taxon>Polychaeta incertae sedis</taxon>
        <taxon>Dinophilidae</taxon>
        <taxon>Dimorphilus</taxon>
    </lineage>
</organism>
<dbReference type="GO" id="GO:0016491">
    <property type="term" value="F:oxidoreductase activity"/>
    <property type="evidence" value="ECO:0007669"/>
    <property type="project" value="UniProtKB-KW"/>
</dbReference>
<dbReference type="InterPro" id="IPR025337">
    <property type="entry name" value="Questin_oxidase-like"/>
</dbReference>
<evidence type="ECO:0000313" key="3">
    <source>
        <dbReference type="Proteomes" id="UP000549394"/>
    </source>
</evidence>
<protein>
    <submittedName>
        <fullName evidence="2">Uncharacterized protein</fullName>
    </submittedName>
</protein>